<dbReference type="Proteomes" id="UP000472267">
    <property type="component" value="Chromosome 14"/>
</dbReference>
<keyword evidence="3" id="KW-0342">GTP-binding</keyword>
<dbReference type="InterPro" id="IPR045058">
    <property type="entry name" value="GIMA/IAN/Toc"/>
</dbReference>
<evidence type="ECO:0000256" key="3">
    <source>
        <dbReference type="ARBA" id="ARBA00023134"/>
    </source>
</evidence>
<keyword evidence="4" id="KW-0175">Coiled coil</keyword>
<dbReference type="Gene3D" id="3.40.50.300">
    <property type="entry name" value="P-loop containing nucleotide triphosphate hydrolases"/>
    <property type="match status" value="1"/>
</dbReference>
<dbReference type="FunFam" id="3.40.50.300:FF:000366">
    <property type="entry name" value="GTPase, IMAP family member 2"/>
    <property type="match status" value="1"/>
</dbReference>
<evidence type="ECO:0000256" key="4">
    <source>
        <dbReference type="SAM" id="Coils"/>
    </source>
</evidence>
<accession>A0A672JH95</accession>
<reference evidence="6" key="1">
    <citation type="submission" date="2019-06" db="EMBL/GenBank/DDBJ databases">
        <authorList>
            <consortium name="Wellcome Sanger Institute Data Sharing"/>
        </authorList>
    </citation>
    <scope>NUCLEOTIDE SEQUENCE [LARGE SCALE GENOMIC DNA]</scope>
</reference>
<dbReference type="PROSITE" id="PS51720">
    <property type="entry name" value="G_AIG1"/>
    <property type="match status" value="1"/>
</dbReference>
<dbReference type="CDD" id="cd01852">
    <property type="entry name" value="AIG1"/>
    <property type="match status" value="1"/>
</dbReference>
<comment type="similarity">
    <text evidence="1">Belongs to the TRAFAC class TrmE-Era-EngA-EngB-Septin-like GTPase superfamily. AIG1/Toc34/Toc159-like paraseptin GTPase family. IAN subfamily.</text>
</comment>
<proteinExistence type="inferred from homology"/>
<protein>
    <recommendedName>
        <fullName evidence="5">AIG1-type G domain-containing protein</fullName>
    </recommendedName>
</protein>
<dbReference type="SUPFAM" id="SSF52540">
    <property type="entry name" value="P-loop containing nucleoside triphosphate hydrolases"/>
    <property type="match status" value="1"/>
</dbReference>
<evidence type="ECO:0000256" key="1">
    <source>
        <dbReference type="ARBA" id="ARBA00008535"/>
    </source>
</evidence>
<keyword evidence="2" id="KW-0547">Nucleotide-binding</keyword>
<feature type="domain" description="AIG1-type G" evidence="5">
    <location>
        <begin position="1"/>
        <end position="196"/>
    </location>
</feature>
<evidence type="ECO:0000313" key="7">
    <source>
        <dbReference type="Proteomes" id="UP000472267"/>
    </source>
</evidence>
<dbReference type="InParanoid" id="A0A672JH95"/>
<sequence>MRLVLVGKTGNGKSASGNTILGWEAFDSQLSPTSVTLECKKARGVVDGRRVAVIDTPGIYDTKYKEAEVIQKVKECVSLSAPGPHVFLIVVKLGRFTEEEQNTVELLQQVFGSEAANYSMVLFTQGDQLKNTTIEGYFSKCGKLSHLISKCMWRYHVFNNMSAARSQVTEFFIKIKSIISDNQGKFYTNAMFQEAERAIQEQQRMIQEATAEHKHREEEKLRKMLQGEELQAMLKRLDAEYEKSAREKAEKKNKFLKGGMILTTVNYSFCSVLHCLALLESSVADSL</sequence>
<reference evidence="6" key="3">
    <citation type="submission" date="2025-09" db="UniProtKB">
        <authorList>
            <consortium name="Ensembl"/>
        </authorList>
    </citation>
    <scope>IDENTIFICATION</scope>
</reference>
<feature type="coiled-coil region" evidence="4">
    <location>
        <begin position="192"/>
        <end position="254"/>
    </location>
</feature>
<dbReference type="Pfam" id="PF04548">
    <property type="entry name" value="AIG1"/>
    <property type="match status" value="1"/>
</dbReference>
<dbReference type="InterPro" id="IPR027417">
    <property type="entry name" value="P-loop_NTPase"/>
</dbReference>
<dbReference type="Ensembl" id="ENSSFAT00005055310.1">
    <property type="protein sequence ID" value="ENSSFAP00005053633.1"/>
    <property type="gene ID" value="ENSSFAG00005025607.1"/>
</dbReference>
<reference evidence="6" key="2">
    <citation type="submission" date="2025-08" db="UniProtKB">
        <authorList>
            <consortium name="Ensembl"/>
        </authorList>
    </citation>
    <scope>IDENTIFICATION</scope>
</reference>
<organism evidence="6 7">
    <name type="scientific">Salarias fasciatus</name>
    <name type="common">Jewelled blenny</name>
    <name type="synonym">Blennius fasciatus</name>
    <dbReference type="NCBI Taxonomy" id="181472"/>
    <lineage>
        <taxon>Eukaryota</taxon>
        <taxon>Metazoa</taxon>
        <taxon>Chordata</taxon>
        <taxon>Craniata</taxon>
        <taxon>Vertebrata</taxon>
        <taxon>Euteleostomi</taxon>
        <taxon>Actinopterygii</taxon>
        <taxon>Neopterygii</taxon>
        <taxon>Teleostei</taxon>
        <taxon>Neoteleostei</taxon>
        <taxon>Acanthomorphata</taxon>
        <taxon>Ovalentaria</taxon>
        <taxon>Blenniimorphae</taxon>
        <taxon>Blenniiformes</taxon>
        <taxon>Blennioidei</taxon>
        <taxon>Blenniidae</taxon>
        <taxon>Salariinae</taxon>
        <taxon>Salarias</taxon>
    </lineage>
</organism>
<dbReference type="OMA" id="WRLKDIE"/>
<evidence type="ECO:0000313" key="6">
    <source>
        <dbReference type="Ensembl" id="ENSSFAP00005053633.1"/>
    </source>
</evidence>
<dbReference type="GO" id="GO:0005525">
    <property type="term" value="F:GTP binding"/>
    <property type="evidence" value="ECO:0007669"/>
    <property type="project" value="UniProtKB-KW"/>
</dbReference>
<dbReference type="AlphaFoldDB" id="A0A672JH95"/>
<dbReference type="PANTHER" id="PTHR10903">
    <property type="entry name" value="GTPASE, IMAP FAMILY MEMBER-RELATED"/>
    <property type="match status" value="1"/>
</dbReference>
<evidence type="ECO:0000259" key="5">
    <source>
        <dbReference type="PROSITE" id="PS51720"/>
    </source>
</evidence>
<dbReference type="PANTHER" id="PTHR10903:SF112">
    <property type="entry name" value="SI:CH211-113E8.5"/>
    <property type="match status" value="1"/>
</dbReference>
<keyword evidence="7" id="KW-1185">Reference proteome</keyword>
<dbReference type="InterPro" id="IPR006703">
    <property type="entry name" value="G_AIG1"/>
</dbReference>
<name>A0A672JH95_SALFA</name>
<evidence type="ECO:0000256" key="2">
    <source>
        <dbReference type="ARBA" id="ARBA00022741"/>
    </source>
</evidence>